<evidence type="ECO:0000313" key="8">
    <source>
        <dbReference type="Proteomes" id="UP001500943"/>
    </source>
</evidence>
<evidence type="ECO:0000256" key="5">
    <source>
        <dbReference type="SAM" id="Phobius"/>
    </source>
</evidence>
<evidence type="ECO:0000256" key="3">
    <source>
        <dbReference type="ARBA" id="ARBA00022989"/>
    </source>
</evidence>
<dbReference type="Proteomes" id="UP001500943">
    <property type="component" value="Unassembled WGS sequence"/>
</dbReference>
<name>A0ABN1VFE9_9MICO</name>
<keyword evidence="3 5" id="KW-1133">Transmembrane helix</keyword>
<feature type="transmembrane region" description="Helical" evidence="5">
    <location>
        <begin position="271"/>
        <end position="292"/>
    </location>
</feature>
<reference evidence="7 8" key="1">
    <citation type="journal article" date="2019" name="Int. J. Syst. Evol. Microbiol.">
        <title>The Global Catalogue of Microorganisms (GCM) 10K type strain sequencing project: providing services to taxonomists for standard genome sequencing and annotation.</title>
        <authorList>
            <consortium name="The Broad Institute Genomics Platform"/>
            <consortium name="The Broad Institute Genome Sequencing Center for Infectious Disease"/>
            <person name="Wu L."/>
            <person name="Ma J."/>
        </authorList>
    </citation>
    <scope>NUCLEOTIDE SEQUENCE [LARGE SCALE GENOMIC DNA]</scope>
    <source>
        <strain evidence="7 8">JCM 12762</strain>
    </source>
</reference>
<dbReference type="PANTHER" id="PTHR43471:SF3">
    <property type="entry name" value="ABC TRANSPORTER PERMEASE PROTEIN NATB"/>
    <property type="match status" value="1"/>
</dbReference>
<keyword evidence="8" id="KW-1185">Reference proteome</keyword>
<feature type="transmembrane region" description="Helical" evidence="5">
    <location>
        <begin position="209"/>
        <end position="228"/>
    </location>
</feature>
<dbReference type="EMBL" id="BAAAKW010000014">
    <property type="protein sequence ID" value="GAA1208981.1"/>
    <property type="molecule type" value="Genomic_DNA"/>
</dbReference>
<keyword evidence="4 5" id="KW-0472">Membrane</keyword>
<feature type="domain" description="ABC-2 type transporter transmembrane" evidence="6">
    <location>
        <begin position="32"/>
        <end position="346"/>
    </location>
</feature>
<feature type="transmembrane region" description="Helical" evidence="5">
    <location>
        <begin position="331"/>
        <end position="349"/>
    </location>
</feature>
<comment type="subcellular location">
    <subcellularLocation>
        <location evidence="1">Membrane</location>
        <topology evidence="1">Multi-pass membrane protein</topology>
    </subcellularLocation>
</comment>
<sequence>MKTTTARRHSPSFTQSVVLVAEREITARLRSKTFLVTTGILLVLVLGGVIAGGIISNTSSTVPVAVVSSMSSELSNVNGLDLTVVDDRAEAEALVSEGTVDAAVVPSAEGSANRVTIIAESEAPSSLVRALSVAPEVELLNPSQTDETLRYLAAIGFGLIFFFSGMTFGPMISQSVVEEKQTRIVEILMSAVPVSALMAGKVIGNSLLAFAQIIAIAVLAIVGLSVTGQAELLSLLGAPLLWFVGFFIIGFVLLAALFAAVGAMVSRQEDLGSAMAPVTMLIMLPYFAIVFLNDNPVALTVMSYIPFSAPVGMPMRLFLGTAAWWEPLVALALLVVTAGLAILLGARIYNNSLLKIGSRVSWAQAIKG</sequence>
<feature type="transmembrane region" description="Helical" evidence="5">
    <location>
        <begin position="33"/>
        <end position="55"/>
    </location>
</feature>
<evidence type="ECO:0000259" key="6">
    <source>
        <dbReference type="Pfam" id="PF12698"/>
    </source>
</evidence>
<feature type="transmembrane region" description="Helical" evidence="5">
    <location>
        <begin position="151"/>
        <end position="172"/>
    </location>
</feature>
<dbReference type="Pfam" id="PF12698">
    <property type="entry name" value="ABC2_membrane_3"/>
    <property type="match status" value="1"/>
</dbReference>
<dbReference type="RefSeq" id="WP_343922882.1">
    <property type="nucleotide sequence ID" value="NZ_BAAAKW010000014.1"/>
</dbReference>
<dbReference type="InterPro" id="IPR013525">
    <property type="entry name" value="ABC2_TM"/>
</dbReference>
<evidence type="ECO:0000256" key="1">
    <source>
        <dbReference type="ARBA" id="ARBA00004141"/>
    </source>
</evidence>
<evidence type="ECO:0000256" key="4">
    <source>
        <dbReference type="ARBA" id="ARBA00023136"/>
    </source>
</evidence>
<protein>
    <submittedName>
        <fullName evidence="7">ABC transporter permease</fullName>
    </submittedName>
</protein>
<evidence type="ECO:0000256" key="2">
    <source>
        <dbReference type="ARBA" id="ARBA00022692"/>
    </source>
</evidence>
<keyword evidence="2 5" id="KW-0812">Transmembrane</keyword>
<accession>A0ABN1VFE9</accession>
<feature type="transmembrane region" description="Helical" evidence="5">
    <location>
        <begin position="240"/>
        <end position="265"/>
    </location>
</feature>
<organism evidence="7 8">
    <name type="scientific">Rhodoglobus aureus</name>
    <dbReference type="NCBI Taxonomy" id="191497"/>
    <lineage>
        <taxon>Bacteria</taxon>
        <taxon>Bacillati</taxon>
        <taxon>Actinomycetota</taxon>
        <taxon>Actinomycetes</taxon>
        <taxon>Micrococcales</taxon>
        <taxon>Microbacteriaceae</taxon>
        <taxon>Rhodoglobus</taxon>
    </lineage>
</organism>
<evidence type="ECO:0000313" key="7">
    <source>
        <dbReference type="EMBL" id="GAA1208981.1"/>
    </source>
</evidence>
<dbReference type="PANTHER" id="PTHR43471">
    <property type="entry name" value="ABC TRANSPORTER PERMEASE"/>
    <property type="match status" value="1"/>
</dbReference>
<proteinExistence type="predicted"/>
<comment type="caution">
    <text evidence="7">The sequence shown here is derived from an EMBL/GenBank/DDBJ whole genome shotgun (WGS) entry which is preliminary data.</text>
</comment>
<gene>
    <name evidence="7" type="ORF">GCM10009655_05060</name>
</gene>